<evidence type="ECO:0000313" key="2">
    <source>
        <dbReference type="EMBL" id="KAG8547564.1"/>
    </source>
</evidence>
<organism evidence="2 3">
    <name type="scientific">Engystomops pustulosus</name>
    <name type="common">Tungara frog</name>
    <name type="synonym">Physalaemus pustulosus</name>
    <dbReference type="NCBI Taxonomy" id="76066"/>
    <lineage>
        <taxon>Eukaryota</taxon>
        <taxon>Metazoa</taxon>
        <taxon>Chordata</taxon>
        <taxon>Craniata</taxon>
        <taxon>Vertebrata</taxon>
        <taxon>Euteleostomi</taxon>
        <taxon>Amphibia</taxon>
        <taxon>Batrachia</taxon>
        <taxon>Anura</taxon>
        <taxon>Neobatrachia</taxon>
        <taxon>Hyloidea</taxon>
        <taxon>Leptodactylidae</taxon>
        <taxon>Leiuperinae</taxon>
        <taxon>Engystomops</taxon>
    </lineage>
</organism>
<evidence type="ECO:0000259" key="1">
    <source>
        <dbReference type="Pfam" id="PF00087"/>
    </source>
</evidence>
<name>A0AAV6ZDW4_ENGPU</name>
<accession>A0AAV6ZDW4</accession>
<keyword evidence="3" id="KW-1185">Reference proteome</keyword>
<reference evidence="2" key="1">
    <citation type="thesis" date="2020" institute="ProQuest LLC" country="789 East Eisenhower Parkway, Ann Arbor, MI, USA">
        <title>Comparative Genomics and Chromosome Evolution.</title>
        <authorList>
            <person name="Mudd A.B."/>
        </authorList>
    </citation>
    <scope>NUCLEOTIDE SEQUENCE</scope>
    <source>
        <strain evidence="2">237g6f4</strain>
        <tissue evidence="2">Blood</tissue>
    </source>
</reference>
<dbReference type="Gene3D" id="2.10.60.10">
    <property type="entry name" value="CD59"/>
    <property type="match status" value="1"/>
</dbReference>
<comment type="caution">
    <text evidence="2">The sequence shown here is derived from an EMBL/GenBank/DDBJ whole genome shotgun (WGS) entry which is preliminary data.</text>
</comment>
<sequence length="66" mass="7077">MRCRGQMTRCMDLIGSSPDDVVMSGCASEAFCQGLYPKFSIPGWQSTVCCGKSLCNQGGKKGGYED</sequence>
<dbReference type="InterPro" id="IPR045860">
    <property type="entry name" value="Snake_toxin-like_sf"/>
</dbReference>
<evidence type="ECO:0000313" key="3">
    <source>
        <dbReference type="Proteomes" id="UP000824782"/>
    </source>
</evidence>
<dbReference type="InterPro" id="IPR035076">
    <property type="entry name" value="Toxin/TOLIP"/>
</dbReference>
<dbReference type="Proteomes" id="UP000824782">
    <property type="component" value="Unassembled WGS sequence"/>
</dbReference>
<proteinExistence type="predicted"/>
<dbReference type="EMBL" id="WNYA01000679">
    <property type="protein sequence ID" value="KAG8547564.1"/>
    <property type="molecule type" value="Genomic_DNA"/>
</dbReference>
<gene>
    <name evidence="2" type="ORF">GDO81_028010</name>
</gene>
<dbReference type="AlphaFoldDB" id="A0AAV6ZDW4"/>
<feature type="domain" description="Snake toxin/toxin-like" evidence="1">
    <location>
        <begin position="2"/>
        <end position="56"/>
    </location>
</feature>
<protein>
    <recommendedName>
        <fullName evidence="1">Snake toxin/toxin-like domain-containing protein</fullName>
    </recommendedName>
</protein>
<dbReference type="SUPFAM" id="SSF57302">
    <property type="entry name" value="Snake toxin-like"/>
    <property type="match status" value="1"/>
</dbReference>
<dbReference type="Pfam" id="PF00087">
    <property type="entry name" value="Toxin_TOLIP"/>
    <property type="match status" value="1"/>
</dbReference>